<feature type="compositionally biased region" description="Polar residues" evidence="1">
    <location>
        <begin position="183"/>
        <end position="202"/>
    </location>
</feature>
<comment type="caution">
    <text evidence="2">The sequence shown here is derived from an EMBL/GenBank/DDBJ whole genome shotgun (WGS) entry which is preliminary data.</text>
</comment>
<feature type="compositionally biased region" description="Basic and acidic residues" evidence="1">
    <location>
        <begin position="132"/>
        <end position="146"/>
    </location>
</feature>
<evidence type="ECO:0000256" key="1">
    <source>
        <dbReference type="SAM" id="MobiDB-lite"/>
    </source>
</evidence>
<name>A0A0W0FR64_MONRR</name>
<reference evidence="2 3" key="1">
    <citation type="submission" date="2015-12" db="EMBL/GenBank/DDBJ databases">
        <title>Draft genome sequence of Moniliophthora roreri, the causal agent of frosty pod rot of cacao.</title>
        <authorList>
            <person name="Aime M.C."/>
            <person name="Diaz-Valderrama J.R."/>
            <person name="Kijpornyongpan T."/>
            <person name="Phillips-Mora W."/>
        </authorList>
    </citation>
    <scope>NUCLEOTIDE SEQUENCE [LARGE SCALE GENOMIC DNA]</scope>
    <source>
        <strain evidence="2 3">MCA 2952</strain>
    </source>
</reference>
<feature type="compositionally biased region" description="Polar residues" evidence="1">
    <location>
        <begin position="259"/>
        <end position="268"/>
    </location>
</feature>
<organism evidence="2 3">
    <name type="scientific">Moniliophthora roreri</name>
    <name type="common">Frosty pod rot fungus</name>
    <name type="synonym">Monilia roreri</name>
    <dbReference type="NCBI Taxonomy" id="221103"/>
    <lineage>
        <taxon>Eukaryota</taxon>
        <taxon>Fungi</taxon>
        <taxon>Dikarya</taxon>
        <taxon>Basidiomycota</taxon>
        <taxon>Agaricomycotina</taxon>
        <taxon>Agaricomycetes</taxon>
        <taxon>Agaricomycetidae</taxon>
        <taxon>Agaricales</taxon>
        <taxon>Marasmiineae</taxon>
        <taxon>Marasmiaceae</taxon>
        <taxon>Moniliophthora</taxon>
    </lineage>
</organism>
<feature type="compositionally biased region" description="Polar residues" evidence="1">
    <location>
        <begin position="296"/>
        <end position="305"/>
    </location>
</feature>
<proteinExistence type="predicted"/>
<feature type="compositionally biased region" description="Basic and acidic residues" evidence="1">
    <location>
        <begin position="325"/>
        <end position="334"/>
    </location>
</feature>
<feature type="region of interest" description="Disordered" evidence="1">
    <location>
        <begin position="127"/>
        <end position="156"/>
    </location>
</feature>
<protein>
    <submittedName>
        <fullName evidence="2">Uncharacterized protein</fullName>
    </submittedName>
</protein>
<dbReference type="AlphaFoldDB" id="A0A0W0FR64"/>
<evidence type="ECO:0000313" key="3">
    <source>
        <dbReference type="Proteomes" id="UP000054988"/>
    </source>
</evidence>
<gene>
    <name evidence="2" type="ORF">WG66_8683</name>
</gene>
<evidence type="ECO:0000313" key="2">
    <source>
        <dbReference type="EMBL" id="KTB38678.1"/>
    </source>
</evidence>
<feature type="compositionally biased region" description="Low complexity" evidence="1">
    <location>
        <begin position="310"/>
        <end position="321"/>
    </location>
</feature>
<sequence length="386" mass="42017">MLHLHTSNPPLTATDEFSPISPSYCQVLRTDTVHDEESGRRPAYYWQLQYYHDVPGVSPSHPTSGFAQTIRETDDMFYATFPDARPSFHQQQWYPGAIPKNDYIEGIGFFPPGQRNSCLTGSCIGPSTSSMSEDKHPVPAETEHPEGLSMSAIGISTSDNRGSLAAENFDPLPFSNSATWVQADEATSPSAGEAEPSTTSADTDAMDSNDLLSPLSMAEDEYEVKDHPANDKVSQSSDDGDRQRGESTDDNGGMEDLNLTPSQVTGTWPSLRVRSHESVSPPSSRPSSSHAESQSVPPTLTTYGRRTTIRPAPSSRASSSSTSHQARDEQRQEGTDTPALMRLSPLPSHRRPVEKKKTQTLACNFCRGRKIACGPPVAGTLERTCK</sequence>
<accession>A0A0W0FR64</accession>
<dbReference type="Proteomes" id="UP000054988">
    <property type="component" value="Unassembled WGS sequence"/>
</dbReference>
<feature type="compositionally biased region" description="Low complexity" evidence="1">
    <location>
        <begin position="278"/>
        <end position="295"/>
    </location>
</feature>
<feature type="region of interest" description="Disordered" evidence="1">
    <location>
        <begin position="183"/>
        <end position="357"/>
    </location>
</feature>
<dbReference type="EMBL" id="LATX01001734">
    <property type="protein sequence ID" value="KTB38678.1"/>
    <property type="molecule type" value="Genomic_DNA"/>
</dbReference>